<comment type="caution">
    <text evidence="1">The sequence shown here is derived from an EMBL/GenBank/DDBJ whole genome shotgun (WGS) entry which is preliminary data.</text>
</comment>
<accession>A0AAX6MSP1</accession>
<dbReference type="EMBL" id="JBANMG010000003">
    <property type="protein sequence ID" value="KAK6955658.1"/>
    <property type="molecule type" value="Genomic_DNA"/>
</dbReference>
<dbReference type="Proteomes" id="UP001369815">
    <property type="component" value="Unassembled WGS sequence"/>
</dbReference>
<reference evidence="1 2" key="1">
    <citation type="journal article" date="2024" name="Front Chem Biol">
        <title>Unveiling the potential of Daldinia eschscholtzii MFLUCC 19-0629 through bioactivity and bioinformatics studies for enhanced sustainable agriculture production.</title>
        <authorList>
            <person name="Brooks S."/>
            <person name="Weaver J.A."/>
            <person name="Klomchit A."/>
            <person name="Alharthi S.A."/>
            <person name="Onlamun T."/>
            <person name="Nurani R."/>
            <person name="Vong T.K."/>
            <person name="Alberti F."/>
            <person name="Greco C."/>
        </authorList>
    </citation>
    <scope>NUCLEOTIDE SEQUENCE [LARGE SCALE GENOMIC DNA]</scope>
    <source>
        <strain evidence="1">MFLUCC 19-0629</strain>
    </source>
</reference>
<organism evidence="1 2">
    <name type="scientific">Daldinia eschscholtzii</name>
    <dbReference type="NCBI Taxonomy" id="292717"/>
    <lineage>
        <taxon>Eukaryota</taxon>
        <taxon>Fungi</taxon>
        <taxon>Dikarya</taxon>
        <taxon>Ascomycota</taxon>
        <taxon>Pezizomycotina</taxon>
        <taxon>Sordariomycetes</taxon>
        <taxon>Xylariomycetidae</taxon>
        <taxon>Xylariales</taxon>
        <taxon>Hypoxylaceae</taxon>
        <taxon>Daldinia</taxon>
    </lineage>
</organism>
<sequence>MALLDLIEILTHDERESCMFRGIFGVLPTSVIDVTVPEDHVRENFVIVSIARNESVEDQYTRTLQQLKDAMNQGIPINVDGLLKALQNEVDNHVPLHESQVARDLLVYLSKRPTDMYPVLELPIQKGEFNIFFNEVDLQRLNPGSQAEYSHIAPIRNVVSRVPSHATTPGPARPQYWIPWTTKSEDIPIFDNTTYYPEGRPERINLSAIRREPFRDHPNENAESVLSTIPFLRLWDEGEMYPTDRPCQQETHTGVCGNPTLRGCEDTSHIGDGTPICDECEATNREKFYAEFSIIALQLRQYLCHQCSNGNFSVMKRLEGTGNKVYYVSPPGEGVPDYTSDSVVSTGLTQKVGGYMGAPLEITGCECGMKLLGRRLCSPHRLQHLLNMQEAASDMRIYIDSVWGKQVCPLCKINPGINDYDFKGVVGGENGDRIWVCLVCHSYVFTGNTTGLLPRRWTLGEKGNDEYHLAPPPYAIRKEEQVNADKELARRREAEANAFTQNQG</sequence>
<keyword evidence="2" id="KW-1185">Reference proteome</keyword>
<protein>
    <submittedName>
        <fullName evidence="1">Uncharacterized protein</fullName>
    </submittedName>
</protein>
<name>A0AAX6MSP1_9PEZI</name>
<proteinExistence type="predicted"/>
<gene>
    <name evidence="1" type="ORF">Daesc_003301</name>
</gene>
<evidence type="ECO:0000313" key="1">
    <source>
        <dbReference type="EMBL" id="KAK6955658.1"/>
    </source>
</evidence>
<dbReference type="AlphaFoldDB" id="A0AAX6MSP1"/>
<evidence type="ECO:0000313" key="2">
    <source>
        <dbReference type="Proteomes" id="UP001369815"/>
    </source>
</evidence>